<dbReference type="Proteomes" id="UP001230051">
    <property type="component" value="Unassembled WGS sequence"/>
</dbReference>
<dbReference type="FunFam" id="3.40.50.1820:FF:000003">
    <property type="entry name" value="Dipeptidyl peptidase 4"/>
    <property type="match status" value="1"/>
</dbReference>
<evidence type="ECO:0000256" key="1">
    <source>
        <dbReference type="ARBA" id="ARBA00004401"/>
    </source>
</evidence>
<organism evidence="7 8">
    <name type="scientific">Acipenser oxyrinchus oxyrinchus</name>
    <dbReference type="NCBI Taxonomy" id="40147"/>
    <lineage>
        <taxon>Eukaryota</taxon>
        <taxon>Metazoa</taxon>
        <taxon>Chordata</taxon>
        <taxon>Craniata</taxon>
        <taxon>Vertebrata</taxon>
        <taxon>Euteleostomi</taxon>
        <taxon>Actinopterygii</taxon>
        <taxon>Chondrostei</taxon>
        <taxon>Acipenseriformes</taxon>
        <taxon>Acipenseridae</taxon>
        <taxon>Acipenser</taxon>
    </lineage>
</organism>
<reference evidence="7" key="1">
    <citation type="submission" date="2022-02" db="EMBL/GenBank/DDBJ databases">
        <title>Atlantic sturgeon de novo genome assembly.</title>
        <authorList>
            <person name="Stock M."/>
            <person name="Klopp C."/>
            <person name="Guiguen Y."/>
            <person name="Cabau C."/>
            <person name="Parinello H."/>
            <person name="Santidrian Yebra-Pimentel E."/>
            <person name="Kuhl H."/>
            <person name="Dirks R.P."/>
            <person name="Guessner J."/>
            <person name="Wuertz S."/>
            <person name="Du K."/>
            <person name="Schartl M."/>
        </authorList>
    </citation>
    <scope>NUCLEOTIDE SEQUENCE</scope>
    <source>
        <strain evidence="7">STURGEONOMICS-FGT-2020</strain>
        <tissue evidence="7">Whole blood</tissue>
    </source>
</reference>
<evidence type="ECO:0000256" key="2">
    <source>
        <dbReference type="ARBA" id="ARBA00023180"/>
    </source>
</evidence>
<evidence type="ECO:0000313" key="8">
    <source>
        <dbReference type="Proteomes" id="UP001230051"/>
    </source>
</evidence>
<dbReference type="EMBL" id="JAGXEW010000053">
    <property type="protein sequence ID" value="KAK1151188.1"/>
    <property type="molecule type" value="Genomic_DNA"/>
</dbReference>
<feature type="region of interest" description="Disordered" evidence="3">
    <location>
        <begin position="1"/>
        <end position="21"/>
    </location>
</feature>
<accession>A0AAD8FQ01</accession>
<dbReference type="GO" id="GO:0008076">
    <property type="term" value="C:voltage-gated potassium channel complex"/>
    <property type="evidence" value="ECO:0007669"/>
    <property type="project" value="TreeGrafter"/>
</dbReference>
<feature type="transmembrane region" description="Helical" evidence="4">
    <location>
        <begin position="29"/>
        <end position="50"/>
    </location>
</feature>
<name>A0AAD8FQ01_ACIOX</name>
<dbReference type="InterPro" id="IPR001375">
    <property type="entry name" value="Peptidase_S9_cat"/>
</dbReference>
<keyword evidence="2" id="KW-0325">Glycoprotein</keyword>
<feature type="compositionally biased region" description="Polar residues" evidence="3">
    <location>
        <begin position="1"/>
        <end position="11"/>
    </location>
</feature>
<feature type="domain" description="Dipeptidylpeptidase IV N-terminal" evidence="6">
    <location>
        <begin position="127"/>
        <end position="492"/>
    </location>
</feature>
<dbReference type="GO" id="GO:0006508">
    <property type="term" value="P:proteolysis"/>
    <property type="evidence" value="ECO:0007669"/>
    <property type="project" value="InterPro"/>
</dbReference>
<feature type="domain" description="Peptidase S9 prolyl oligopeptidase catalytic" evidence="5">
    <location>
        <begin position="574"/>
        <end position="776"/>
    </location>
</feature>
<dbReference type="SUPFAM" id="SSF53474">
    <property type="entry name" value="alpha/beta-Hydrolases"/>
    <property type="match status" value="1"/>
</dbReference>
<comment type="subcellular location">
    <subcellularLocation>
        <location evidence="1">Cell membrane</location>
        <topology evidence="1">Single-pass type II membrane protein</topology>
    </subcellularLocation>
</comment>
<keyword evidence="8" id="KW-1185">Reference proteome</keyword>
<comment type="caution">
    <text evidence="7">The sequence shown here is derived from an EMBL/GenBank/DDBJ whole genome shotgun (WGS) entry which is preliminary data.</text>
</comment>
<dbReference type="InterPro" id="IPR002469">
    <property type="entry name" value="Peptidase_S9B_N"/>
</dbReference>
<evidence type="ECO:0000259" key="5">
    <source>
        <dbReference type="Pfam" id="PF00326"/>
    </source>
</evidence>
<protein>
    <submittedName>
        <fullName evidence="7">Inactive dipeptidyl peptidase 10 isoform X1</fullName>
    </submittedName>
</protein>
<dbReference type="GO" id="GO:1901379">
    <property type="term" value="P:regulation of potassium ion transmembrane transport"/>
    <property type="evidence" value="ECO:0007669"/>
    <property type="project" value="TreeGrafter"/>
</dbReference>
<keyword evidence="4" id="KW-0812">Transmembrane</keyword>
<dbReference type="Pfam" id="PF00326">
    <property type="entry name" value="Peptidase_S9"/>
    <property type="match status" value="1"/>
</dbReference>
<evidence type="ECO:0000313" key="7">
    <source>
        <dbReference type="EMBL" id="KAK1151188.1"/>
    </source>
</evidence>
<dbReference type="GO" id="GO:0008236">
    <property type="term" value="F:serine-type peptidase activity"/>
    <property type="evidence" value="ECO:0007669"/>
    <property type="project" value="InterPro"/>
</dbReference>
<dbReference type="Gene3D" id="3.40.50.1820">
    <property type="entry name" value="alpha/beta hydrolase"/>
    <property type="match status" value="1"/>
</dbReference>
<dbReference type="InterPro" id="IPR029058">
    <property type="entry name" value="AB_hydrolase_fold"/>
</dbReference>
<keyword evidence="4" id="KW-1133">Transmembrane helix</keyword>
<evidence type="ECO:0000256" key="3">
    <source>
        <dbReference type="SAM" id="MobiDB-lite"/>
    </source>
</evidence>
<sequence length="789" mass="88459">MMITTTQQNMTREPDLGASSRPPRNWKGICIAVVVIVVVMSLVILSIILLTPEESRLSLQSRFSLEDLAREEFKVHDPAVTWVSESEVTLRTREGHVIKLNVKTNESTTLVENSTFLTLKASRFQVSPDLRFVLLAYNVQPIHSQSFSASYAIYSVDTREISELNPPEVKRSVLQFASWGPHGNQLVYVFENNIYYQPDASSSAQRLVSTGKEGVLLNGVSDWLYEEEVLQSYAAHWWSGDGARLAYLTINNSATPNMEIPHFLGGAYPSSTRYPYPKAGQPIPTVRLFVVNLYGLAHTLELIPPDSFRTREYYLPMVKWISSTSLAVRWLTRPQSQSALTICEATTGACLEKHKMTSDAWITKQQEEPLFSQDRSTFFLTLPVKQGAREEFQHIALLSTQAAAPTTPSRFLTSGNWDVTSLCALDERRGKIYFLSTENSPRSRHLYSVDVAGVFRRACVTCDLIADCTFFRAQFSPNMTSFTLQCGGPGVPKVSVHQTDDPSNYFILEDNEALEEALRRKRLPETEFQTIPADSYDLQLKLALPVGYKDRVHPLLLVVDGTPGSQSVTEQFALDWASVLSSSLGVVLARLDGRGSGNQGQKLQQAVRQKLGSAEVKDHLRAVEWLIQQPYIDRTRIALYGKAYGGYLTLKMLAATDGQFKCAAAFAPITDFSLYDAAFSERYLGLPSKEDGLYAAASLLEEAHRLRGERFLLIHGTADASVHFQHTAELLHSLVTVDANYTLQIHPDEGHALQSDRSRHHLIRTLVRYFLGCLQNPRRRSSERQEDGY</sequence>
<dbReference type="SUPFAM" id="SSF82171">
    <property type="entry name" value="DPP6 N-terminal domain-like"/>
    <property type="match status" value="1"/>
</dbReference>
<proteinExistence type="predicted"/>
<gene>
    <name evidence="7" type="primary">DPP10</name>
    <name evidence="7" type="ORF">AOXY_G32744</name>
</gene>
<dbReference type="AlphaFoldDB" id="A0AAD8FQ01"/>
<evidence type="ECO:0000256" key="4">
    <source>
        <dbReference type="SAM" id="Phobius"/>
    </source>
</evidence>
<evidence type="ECO:0000259" key="6">
    <source>
        <dbReference type="Pfam" id="PF00930"/>
    </source>
</evidence>
<dbReference type="Pfam" id="PF00930">
    <property type="entry name" value="DPPIV_N"/>
    <property type="match status" value="1"/>
</dbReference>
<dbReference type="InterPro" id="IPR050278">
    <property type="entry name" value="Serine_Prot_S9B/DPPIV"/>
</dbReference>
<dbReference type="PANTHER" id="PTHR11731">
    <property type="entry name" value="PROTEASE FAMILY S9B,C DIPEPTIDYL-PEPTIDASE IV-RELATED"/>
    <property type="match status" value="1"/>
</dbReference>
<keyword evidence="4" id="KW-0472">Membrane</keyword>
<dbReference type="PANTHER" id="PTHR11731:SF97">
    <property type="entry name" value="INACTIVE DIPEPTIDYL PEPTIDASE 10-LIKE"/>
    <property type="match status" value="1"/>
</dbReference>
<dbReference type="Gene3D" id="2.140.10.30">
    <property type="entry name" value="Dipeptidylpeptidase IV, N-terminal domain"/>
    <property type="match status" value="1"/>
</dbReference>